<dbReference type="Proteomes" id="UP000535838">
    <property type="component" value="Unassembled WGS sequence"/>
</dbReference>
<evidence type="ECO:0000313" key="11">
    <source>
        <dbReference type="EMBL" id="MBB6633112.1"/>
    </source>
</evidence>
<keyword evidence="6" id="KW-0067">ATP-binding</keyword>
<evidence type="ECO:0000256" key="8">
    <source>
        <dbReference type="ARBA" id="ARBA00022975"/>
    </source>
</evidence>
<dbReference type="GO" id="GO:0019856">
    <property type="term" value="P:pyrimidine nucleobase biosynthetic process"/>
    <property type="evidence" value="ECO:0007669"/>
    <property type="project" value="TreeGrafter"/>
</dbReference>
<organism evidence="11 12">
    <name type="scientific">Cohnella thailandensis</name>
    <dbReference type="NCBI Taxonomy" id="557557"/>
    <lineage>
        <taxon>Bacteria</taxon>
        <taxon>Bacillati</taxon>
        <taxon>Bacillota</taxon>
        <taxon>Bacilli</taxon>
        <taxon>Bacillales</taxon>
        <taxon>Paenibacillaceae</taxon>
        <taxon>Cohnella</taxon>
    </lineage>
</organism>
<evidence type="ECO:0000256" key="9">
    <source>
        <dbReference type="ARBA" id="ARBA00047781"/>
    </source>
</evidence>
<evidence type="ECO:0000256" key="2">
    <source>
        <dbReference type="ARBA" id="ARBA00007533"/>
    </source>
</evidence>
<dbReference type="InterPro" id="IPR004468">
    <property type="entry name" value="CTP_synthase"/>
</dbReference>
<dbReference type="AlphaFoldDB" id="A0A841SPI7"/>
<comment type="catalytic activity">
    <reaction evidence="9">
        <text>UTP + L-glutamine + ATP + H2O = CTP + L-glutamate + ADP + phosphate + 2 H(+)</text>
        <dbReference type="Rhea" id="RHEA:26426"/>
        <dbReference type="ChEBI" id="CHEBI:15377"/>
        <dbReference type="ChEBI" id="CHEBI:15378"/>
        <dbReference type="ChEBI" id="CHEBI:29985"/>
        <dbReference type="ChEBI" id="CHEBI:30616"/>
        <dbReference type="ChEBI" id="CHEBI:37563"/>
        <dbReference type="ChEBI" id="CHEBI:43474"/>
        <dbReference type="ChEBI" id="CHEBI:46398"/>
        <dbReference type="ChEBI" id="CHEBI:58359"/>
        <dbReference type="ChEBI" id="CHEBI:456216"/>
        <dbReference type="EC" id="6.3.4.2"/>
    </reaction>
</comment>
<comment type="caution">
    <text evidence="11">The sequence shown here is derived from an EMBL/GenBank/DDBJ whole genome shotgun (WGS) entry which is preliminary data.</text>
</comment>
<dbReference type="NCBIfam" id="NF004836">
    <property type="entry name" value="PRK06186.1"/>
    <property type="match status" value="1"/>
</dbReference>
<dbReference type="EC" id="6.3.4.2" evidence="3"/>
<keyword evidence="12" id="KW-1185">Reference proteome</keyword>
<evidence type="ECO:0000259" key="10">
    <source>
        <dbReference type="Pfam" id="PF00117"/>
    </source>
</evidence>
<keyword evidence="8" id="KW-0665">Pyrimidine biosynthesis</keyword>
<dbReference type="GO" id="GO:0003883">
    <property type="term" value="F:CTP synthase activity"/>
    <property type="evidence" value="ECO:0007669"/>
    <property type="project" value="UniProtKB-EC"/>
</dbReference>
<evidence type="ECO:0000256" key="1">
    <source>
        <dbReference type="ARBA" id="ARBA00005171"/>
    </source>
</evidence>
<comment type="similarity">
    <text evidence="2">Belongs to the CTP synthase family.</text>
</comment>
<evidence type="ECO:0000256" key="7">
    <source>
        <dbReference type="ARBA" id="ARBA00022962"/>
    </source>
</evidence>
<dbReference type="SUPFAM" id="SSF52317">
    <property type="entry name" value="Class I glutamine amidotransferase-like"/>
    <property type="match status" value="1"/>
</dbReference>
<dbReference type="GO" id="GO:0042802">
    <property type="term" value="F:identical protein binding"/>
    <property type="evidence" value="ECO:0007669"/>
    <property type="project" value="TreeGrafter"/>
</dbReference>
<comment type="pathway">
    <text evidence="1">Pyrimidine metabolism; CTP biosynthesis via de novo pathway; CTP from UDP: step 2/2.</text>
</comment>
<gene>
    <name evidence="11" type="ORF">H7B67_03160</name>
</gene>
<feature type="domain" description="Glutamine amidotransferase" evidence="10">
    <location>
        <begin position="23"/>
        <end position="225"/>
    </location>
</feature>
<dbReference type="RefSeq" id="WP_185118346.1">
    <property type="nucleotide sequence ID" value="NZ_JACJVQ010000003.1"/>
</dbReference>
<keyword evidence="5" id="KW-0547">Nucleotide-binding</keyword>
<dbReference type="GO" id="GO:0005524">
    <property type="term" value="F:ATP binding"/>
    <property type="evidence" value="ECO:0007669"/>
    <property type="project" value="UniProtKB-KW"/>
</dbReference>
<sequence length="239" mass="26287">MARVGLIGDYNGQVKAHIAIPRALRLAADELGCEVEAAWIATPELERDPGRRLAEFDALWCVPASPYASMEGALNGIRFAREHGVPFLGSCGGFQHMIIEFARNALRLEEADHAETNPAGSMLLVAPLSCVVSERSFRFRLVPDTLAAKSYGSLEIEEQYGTCNYGLVKDFAPRLDQAGLRIAGRDEDGEIRVMELSSHPFFVGTLFQPERSAFAERVHPLIKAYVQAASSRIRELLSP</sequence>
<keyword evidence="4" id="KW-0436">Ligase</keyword>
<dbReference type="GO" id="GO:0044210">
    <property type="term" value="P:'de novo' CTP biosynthetic process"/>
    <property type="evidence" value="ECO:0007669"/>
    <property type="project" value="UniProtKB-UniPathway"/>
</dbReference>
<protein>
    <recommendedName>
        <fullName evidence="3">CTP synthase (glutamine hydrolyzing)</fullName>
        <ecNumber evidence="3">6.3.4.2</ecNumber>
    </recommendedName>
</protein>
<proteinExistence type="inferred from homology"/>
<evidence type="ECO:0000256" key="6">
    <source>
        <dbReference type="ARBA" id="ARBA00022840"/>
    </source>
</evidence>
<dbReference type="Pfam" id="PF00117">
    <property type="entry name" value="GATase"/>
    <property type="match status" value="1"/>
</dbReference>
<dbReference type="PROSITE" id="PS51273">
    <property type="entry name" value="GATASE_TYPE_1"/>
    <property type="match status" value="1"/>
</dbReference>
<reference evidence="11 12" key="1">
    <citation type="submission" date="2020-08" db="EMBL/GenBank/DDBJ databases">
        <title>Cohnella phylogeny.</title>
        <authorList>
            <person name="Dunlap C."/>
        </authorList>
    </citation>
    <scope>NUCLEOTIDE SEQUENCE [LARGE SCALE GENOMIC DNA]</scope>
    <source>
        <strain evidence="11 12">DSM 25241</strain>
    </source>
</reference>
<dbReference type="PANTHER" id="PTHR11550:SF0">
    <property type="entry name" value="CTP SYNTHASE-RELATED"/>
    <property type="match status" value="1"/>
</dbReference>
<accession>A0A841SPI7</accession>
<dbReference type="PANTHER" id="PTHR11550">
    <property type="entry name" value="CTP SYNTHASE"/>
    <property type="match status" value="1"/>
</dbReference>
<evidence type="ECO:0000256" key="5">
    <source>
        <dbReference type="ARBA" id="ARBA00022741"/>
    </source>
</evidence>
<dbReference type="UniPathway" id="UPA00159">
    <property type="reaction ID" value="UER00277"/>
</dbReference>
<keyword evidence="7" id="KW-0315">Glutamine amidotransferase</keyword>
<dbReference type="EMBL" id="JACJVQ010000003">
    <property type="protein sequence ID" value="MBB6633112.1"/>
    <property type="molecule type" value="Genomic_DNA"/>
</dbReference>
<dbReference type="InterPro" id="IPR017926">
    <property type="entry name" value="GATASE"/>
</dbReference>
<dbReference type="Gene3D" id="3.40.50.880">
    <property type="match status" value="1"/>
</dbReference>
<dbReference type="GO" id="GO:0005829">
    <property type="term" value="C:cytosol"/>
    <property type="evidence" value="ECO:0007669"/>
    <property type="project" value="TreeGrafter"/>
</dbReference>
<evidence type="ECO:0000256" key="4">
    <source>
        <dbReference type="ARBA" id="ARBA00022598"/>
    </source>
</evidence>
<evidence type="ECO:0000313" key="12">
    <source>
        <dbReference type="Proteomes" id="UP000535838"/>
    </source>
</evidence>
<name>A0A841SPI7_9BACL</name>
<dbReference type="InterPro" id="IPR029062">
    <property type="entry name" value="Class_I_gatase-like"/>
</dbReference>
<evidence type="ECO:0000256" key="3">
    <source>
        <dbReference type="ARBA" id="ARBA00012291"/>
    </source>
</evidence>